<feature type="non-terminal residue" evidence="2">
    <location>
        <position position="102"/>
    </location>
</feature>
<dbReference type="STRING" id="100787.A0A0G4MKQ7"/>
<dbReference type="Proteomes" id="UP000044602">
    <property type="component" value="Unassembled WGS sequence"/>
</dbReference>
<dbReference type="InterPro" id="IPR014756">
    <property type="entry name" value="Ig_E-set"/>
</dbReference>
<proteinExistence type="predicted"/>
<evidence type="ECO:0000256" key="1">
    <source>
        <dbReference type="SAM" id="Phobius"/>
    </source>
</evidence>
<evidence type="ECO:0000313" key="3">
    <source>
        <dbReference type="Proteomes" id="UP000044602"/>
    </source>
</evidence>
<keyword evidence="1" id="KW-0812">Transmembrane</keyword>
<feature type="transmembrane region" description="Helical" evidence="1">
    <location>
        <begin position="6"/>
        <end position="28"/>
    </location>
</feature>
<dbReference type="CDD" id="cd22952">
    <property type="entry name" value="ART10-like"/>
    <property type="match status" value="1"/>
</dbReference>
<protein>
    <recommendedName>
        <fullName evidence="4">Arrestin-like N-terminal domain-containing protein</fullName>
    </recommendedName>
</protein>
<keyword evidence="3" id="KW-1185">Reference proteome</keyword>
<reference evidence="2 3" key="1">
    <citation type="submission" date="2015-05" db="EMBL/GenBank/DDBJ databases">
        <authorList>
            <person name="Wang D.B."/>
            <person name="Wang M."/>
        </authorList>
    </citation>
    <scope>NUCLEOTIDE SEQUENCE [LARGE SCALE GENOMIC DNA]</scope>
    <source>
        <strain evidence="2">VL1</strain>
    </source>
</reference>
<evidence type="ECO:0008006" key="4">
    <source>
        <dbReference type="Google" id="ProtNLM"/>
    </source>
</evidence>
<keyword evidence="1" id="KW-1133">Transmembrane helix</keyword>
<keyword evidence="1" id="KW-0472">Membrane</keyword>
<organism evidence="2 3">
    <name type="scientific">Verticillium longisporum</name>
    <name type="common">Verticillium dahliae var. longisporum</name>
    <dbReference type="NCBI Taxonomy" id="100787"/>
    <lineage>
        <taxon>Eukaryota</taxon>
        <taxon>Fungi</taxon>
        <taxon>Dikarya</taxon>
        <taxon>Ascomycota</taxon>
        <taxon>Pezizomycotina</taxon>
        <taxon>Sordariomycetes</taxon>
        <taxon>Hypocreomycetidae</taxon>
        <taxon>Glomerellales</taxon>
        <taxon>Plectosphaerellaceae</taxon>
        <taxon>Verticillium</taxon>
    </lineage>
</organism>
<gene>
    <name evidence="2" type="ORF">BN1708_019569</name>
</gene>
<accession>A0A0G4MKQ7</accession>
<sequence>MSKIGGLGGLGGFGAGGGIFGIGGMRVMDGSKQLFMPHVTKTLPPSFTGMPMAAEVRYYVKVTIQRPGLLKENWRYQIGFKFMPIEPPRPPRTTQEAFARRP</sequence>
<name>A0A0G4MKQ7_VERLO</name>
<dbReference type="EMBL" id="CVQH01023124">
    <property type="protein sequence ID" value="CRK34670.1"/>
    <property type="molecule type" value="Genomic_DNA"/>
</dbReference>
<dbReference type="SUPFAM" id="SSF81296">
    <property type="entry name" value="E set domains"/>
    <property type="match status" value="1"/>
</dbReference>
<dbReference type="AlphaFoldDB" id="A0A0G4MKQ7"/>
<evidence type="ECO:0000313" key="2">
    <source>
        <dbReference type="EMBL" id="CRK34670.1"/>
    </source>
</evidence>